<keyword evidence="1" id="KW-0677">Repeat</keyword>
<dbReference type="Proteomes" id="UP000000759">
    <property type="component" value="Chromosome 1"/>
</dbReference>
<evidence type="ECO:0000256" key="1">
    <source>
        <dbReference type="ARBA" id="ARBA00022737"/>
    </source>
</evidence>
<feature type="region of interest" description="Disordered" evidence="4">
    <location>
        <begin position="127"/>
        <end position="150"/>
    </location>
</feature>
<dbReference type="SMART" id="SM00028">
    <property type="entry name" value="TPR"/>
    <property type="match status" value="8"/>
</dbReference>
<dbReference type="PANTHER" id="PTHR45641">
    <property type="entry name" value="TETRATRICOPEPTIDE REPEAT PROTEIN (AFU_ORTHOLOGUE AFUA_6G03870)"/>
    <property type="match status" value="1"/>
</dbReference>
<dbReference type="GeneID" id="7196830"/>
<dbReference type="KEGG" id="pti:PHATRDRAFT_43024"/>
<dbReference type="EMBL" id="CM000605">
    <property type="protein sequence ID" value="EEC51316.1"/>
    <property type="molecule type" value="Genomic_DNA"/>
</dbReference>
<dbReference type="Pfam" id="PF13424">
    <property type="entry name" value="TPR_12"/>
    <property type="match status" value="3"/>
</dbReference>
<evidence type="ECO:0000313" key="6">
    <source>
        <dbReference type="Proteomes" id="UP000000759"/>
    </source>
</evidence>
<dbReference type="PANTHER" id="PTHR45641:SF19">
    <property type="entry name" value="NEPHROCYSTIN-3"/>
    <property type="match status" value="1"/>
</dbReference>
<dbReference type="InterPro" id="IPR011990">
    <property type="entry name" value="TPR-like_helical_dom_sf"/>
</dbReference>
<dbReference type="HOGENOM" id="CLU_443115_0_0_1"/>
<evidence type="ECO:0000313" key="5">
    <source>
        <dbReference type="EMBL" id="EEC51316.1"/>
    </source>
</evidence>
<evidence type="ECO:0000256" key="4">
    <source>
        <dbReference type="SAM" id="MobiDB-lite"/>
    </source>
</evidence>
<dbReference type="OrthoDB" id="38368at2759"/>
<dbReference type="InParanoid" id="B7FQD2"/>
<organism evidence="5 6">
    <name type="scientific">Phaeodactylum tricornutum (strain CCAP 1055/1)</name>
    <dbReference type="NCBI Taxonomy" id="556484"/>
    <lineage>
        <taxon>Eukaryota</taxon>
        <taxon>Sar</taxon>
        <taxon>Stramenopiles</taxon>
        <taxon>Ochrophyta</taxon>
        <taxon>Bacillariophyta</taxon>
        <taxon>Bacillariophyceae</taxon>
        <taxon>Bacillariophycidae</taxon>
        <taxon>Naviculales</taxon>
        <taxon>Phaeodactylaceae</taxon>
        <taxon>Phaeodactylum</taxon>
    </lineage>
</organism>
<dbReference type="PaxDb" id="2850-Phatr43024"/>
<accession>B7FQD2</accession>
<reference evidence="6" key="2">
    <citation type="submission" date="2008-08" db="EMBL/GenBank/DDBJ databases">
        <authorList>
            <consortium name="Diatom Consortium"/>
            <person name="Grigoriev I."/>
            <person name="Grimwood J."/>
            <person name="Kuo A."/>
            <person name="Otillar R.P."/>
            <person name="Salamov A."/>
            <person name="Detter J.C."/>
            <person name="Lindquist E."/>
            <person name="Shapiro H."/>
            <person name="Lucas S."/>
            <person name="Glavina del Rio T."/>
            <person name="Pitluck S."/>
            <person name="Rokhsar D."/>
            <person name="Bowler C."/>
        </authorList>
    </citation>
    <scope>GENOME REANNOTATION</scope>
    <source>
        <strain evidence="6">CCAP 1055/1</strain>
    </source>
</reference>
<dbReference type="RefSeq" id="XP_002176853.1">
    <property type="nucleotide sequence ID" value="XM_002176817.1"/>
</dbReference>
<feature type="repeat" description="TPR" evidence="3">
    <location>
        <begin position="469"/>
        <end position="502"/>
    </location>
</feature>
<dbReference type="PROSITE" id="PS50005">
    <property type="entry name" value="TPR"/>
    <property type="match status" value="3"/>
</dbReference>
<gene>
    <name evidence="5" type="ORF">PHATRDRAFT_43024</name>
</gene>
<dbReference type="InterPro" id="IPR019734">
    <property type="entry name" value="TPR_rpt"/>
</dbReference>
<feature type="region of interest" description="Disordered" evidence="4">
    <location>
        <begin position="21"/>
        <end position="49"/>
    </location>
</feature>
<sequence length="576" mass="64300">MGNEVSLQWFRGDAIKLETELRKPTSDTEDSYRSFDENDDDEEDSDYPRQISLDPYRLSPIKDHAQTCWAGWILPPLAPPLLQRCKSLPKMVPVLYSDASLESIEPVDMSWSTSSSMFHKTSQAQNFAKEHCGSSDETSTSSGSEAEEGAEPLHLQLHDSRISVSTAYPTRSPALDQGSFYERHGSLAKALQSYQSSLQELSDLSLLAGTHYRVGVVQWKKGAYDDSLHSFKQSLATYHLKACAGSDEDIAQVYLSIGRVYASKGKHRKAKKSFKLALQLIVLDEVLDHNCEVSNRVQVLYAKILLAYGSILVEDFDYVTATNLFHDALAIQKEVLGDMHVDVASTLLSFGSLNEKLEKLEDANTCYWEAFQIYRSADSSAVDMGVTLTSIGWIYYQQHNLESAMHAYQDALDLLLPKLGDDHRNVASVRIQIGMVHIQKNELDLALEQYKEALRAQRIALGDEHKDVAITLSLIGATLESQGRFNKAIEFVDRALCIRKKDFGPSHLHVGTTLAQLGELYKIADRPEAAAQCLRDAVSVFRANQVDGKNPCLVQSKRALRNLRRSRLPAAPNETL</sequence>
<dbReference type="Pfam" id="PF13181">
    <property type="entry name" value="TPR_8"/>
    <property type="match status" value="1"/>
</dbReference>
<evidence type="ECO:0000256" key="3">
    <source>
        <dbReference type="PROSITE-ProRule" id="PRU00339"/>
    </source>
</evidence>
<evidence type="ECO:0000256" key="2">
    <source>
        <dbReference type="ARBA" id="ARBA00022803"/>
    </source>
</evidence>
<dbReference type="eggNOG" id="KOG1840">
    <property type="taxonomic scope" value="Eukaryota"/>
</dbReference>
<dbReference type="STRING" id="556484.B7FQD2"/>
<dbReference type="Gene3D" id="1.25.40.10">
    <property type="entry name" value="Tetratricopeptide repeat domain"/>
    <property type="match status" value="3"/>
</dbReference>
<dbReference type="AlphaFoldDB" id="B7FQD2"/>
<feature type="repeat" description="TPR" evidence="3">
    <location>
        <begin position="251"/>
        <end position="284"/>
    </location>
</feature>
<dbReference type="SUPFAM" id="SSF48452">
    <property type="entry name" value="TPR-like"/>
    <property type="match status" value="2"/>
</dbReference>
<proteinExistence type="predicted"/>
<name>B7FQD2_PHATC</name>
<protein>
    <recommendedName>
        <fullName evidence="7">Kinesin light chain</fullName>
    </recommendedName>
</protein>
<evidence type="ECO:0008006" key="7">
    <source>
        <dbReference type="Google" id="ProtNLM"/>
    </source>
</evidence>
<feature type="repeat" description="TPR" evidence="3">
    <location>
        <begin position="427"/>
        <end position="460"/>
    </location>
</feature>
<keyword evidence="2 3" id="KW-0802">TPR repeat</keyword>
<feature type="compositionally biased region" description="Low complexity" evidence="4">
    <location>
        <begin position="135"/>
        <end position="144"/>
    </location>
</feature>
<feature type="compositionally biased region" description="Basic and acidic residues" evidence="4">
    <location>
        <begin position="21"/>
        <end position="36"/>
    </location>
</feature>
<reference evidence="5 6" key="1">
    <citation type="journal article" date="2008" name="Nature">
        <title>The Phaeodactylum genome reveals the evolutionary history of diatom genomes.</title>
        <authorList>
            <person name="Bowler C."/>
            <person name="Allen A.E."/>
            <person name="Badger J.H."/>
            <person name="Grimwood J."/>
            <person name="Jabbari K."/>
            <person name="Kuo A."/>
            <person name="Maheswari U."/>
            <person name="Martens C."/>
            <person name="Maumus F."/>
            <person name="Otillar R.P."/>
            <person name="Rayko E."/>
            <person name="Salamov A."/>
            <person name="Vandepoele K."/>
            <person name="Beszteri B."/>
            <person name="Gruber A."/>
            <person name="Heijde M."/>
            <person name="Katinka M."/>
            <person name="Mock T."/>
            <person name="Valentin K."/>
            <person name="Verret F."/>
            <person name="Berges J.A."/>
            <person name="Brownlee C."/>
            <person name="Cadoret J.P."/>
            <person name="Chiovitti A."/>
            <person name="Choi C.J."/>
            <person name="Coesel S."/>
            <person name="De Martino A."/>
            <person name="Detter J.C."/>
            <person name="Durkin C."/>
            <person name="Falciatore A."/>
            <person name="Fournet J."/>
            <person name="Haruta M."/>
            <person name="Huysman M.J."/>
            <person name="Jenkins B.D."/>
            <person name="Jiroutova K."/>
            <person name="Jorgensen R.E."/>
            <person name="Joubert Y."/>
            <person name="Kaplan A."/>
            <person name="Kroger N."/>
            <person name="Kroth P.G."/>
            <person name="La Roche J."/>
            <person name="Lindquist E."/>
            <person name="Lommer M."/>
            <person name="Martin-Jezequel V."/>
            <person name="Lopez P.J."/>
            <person name="Lucas S."/>
            <person name="Mangogna M."/>
            <person name="McGinnis K."/>
            <person name="Medlin L.K."/>
            <person name="Montsant A."/>
            <person name="Oudot-Le Secq M.P."/>
            <person name="Napoli C."/>
            <person name="Obornik M."/>
            <person name="Parker M.S."/>
            <person name="Petit J.L."/>
            <person name="Porcel B.M."/>
            <person name="Poulsen N."/>
            <person name="Robison M."/>
            <person name="Rychlewski L."/>
            <person name="Rynearson T.A."/>
            <person name="Schmutz J."/>
            <person name="Shapiro H."/>
            <person name="Siaut M."/>
            <person name="Stanley M."/>
            <person name="Sussman M.R."/>
            <person name="Taylor A.R."/>
            <person name="Vardi A."/>
            <person name="von Dassow P."/>
            <person name="Vyverman W."/>
            <person name="Willis A."/>
            <person name="Wyrwicz L.S."/>
            <person name="Rokhsar D.S."/>
            <person name="Weissenbach J."/>
            <person name="Armbrust E.V."/>
            <person name="Green B.R."/>
            <person name="Van de Peer Y."/>
            <person name="Grigoriev I.V."/>
        </authorList>
    </citation>
    <scope>NUCLEOTIDE SEQUENCE [LARGE SCALE GENOMIC DNA]</scope>
    <source>
        <strain evidence="5 6">CCAP 1055/1</strain>
    </source>
</reference>
<keyword evidence="6" id="KW-1185">Reference proteome</keyword>